<gene>
    <name evidence="3" type="ORF">TeGR_g1255</name>
</gene>
<dbReference type="EMBL" id="BRYB01002416">
    <property type="protein sequence ID" value="GMI19168.1"/>
    <property type="molecule type" value="Genomic_DNA"/>
</dbReference>
<feature type="chain" id="PRO_5045127713" description="Dolichol kinase" evidence="2">
    <location>
        <begin position="17"/>
        <end position="236"/>
    </location>
</feature>
<sequence length="236" mass="24802">MSFLFLALPCIALVFGAQFLFSSASPSSRPPPPPSSRERKRRVQHASTGLVIYLLCAYLVPHSSASAILLLSSLLIASLHLARLRLPRLQALLAEDVFRDLLRDDEIAGRCPGCVYFLLGAGLSLLLYGPRAGRRALLHLSFGDPLAAELGRRRAIGGKSNVRLAGGKSLFGFLGCALACAAATLFLEGKGGRGAGYAVGSGALSAAVELLVPGGVVDDNLALPLVSGFLHRMLLE</sequence>
<organism evidence="3 4">
    <name type="scientific">Tetraparma gracilis</name>
    <dbReference type="NCBI Taxonomy" id="2962635"/>
    <lineage>
        <taxon>Eukaryota</taxon>
        <taxon>Sar</taxon>
        <taxon>Stramenopiles</taxon>
        <taxon>Ochrophyta</taxon>
        <taxon>Bolidophyceae</taxon>
        <taxon>Parmales</taxon>
        <taxon>Triparmaceae</taxon>
        <taxon>Tetraparma</taxon>
    </lineage>
</organism>
<name>A0ABQ6M473_9STRA</name>
<keyword evidence="4" id="KW-1185">Reference proteome</keyword>
<evidence type="ECO:0000256" key="1">
    <source>
        <dbReference type="SAM" id="Phobius"/>
    </source>
</evidence>
<accession>A0ABQ6M473</accession>
<dbReference type="Proteomes" id="UP001165060">
    <property type="component" value="Unassembled WGS sequence"/>
</dbReference>
<keyword evidence="1" id="KW-0472">Membrane</keyword>
<dbReference type="PANTHER" id="PTHR31303:SF1">
    <property type="entry name" value="CTP-DEPENDENT DIACYLGLYCEROL KINASE 1"/>
    <property type="match status" value="1"/>
</dbReference>
<evidence type="ECO:0000256" key="2">
    <source>
        <dbReference type="SAM" id="SignalP"/>
    </source>
</evidence>
<reference evidence="3 4" key="1">
    <citation type="journal article" date="2023" name="Commun. Biol.">
        <title>Genome analysis of Parmales, the sister group of diatoms, reveals the evolutionary specialization of diatoms from phago-mixotrophs to photoautotrophs.</title>
        <authorList>
            <person name="Ban H."/>
            <person name="Sato S."/>
            <person name="Yoshikawa S."/>
            <person name="Yamada K."/>
            <person name="Nakamura Y."/>
            <person name="Ichinomiya M."/>
            <person name="Sato N."/>
            <person name="Blanc-Mathieu R."/>
            <person name="Endo H."/>
            <person name="Kuwata A."/>
            <person name="Ogata H."/>
        </authorList>
    </citation>
    <scope>NUCLEOTIDE SEQUENCE [LARGE SCALE GENOMIC DNA]</scope>
</reference>
<feature type="transmembrane region" description="Helical" evidence="1">
    <location>
        <begin position="107"/>
        <end position="128"/>
    </location>
</feature>
<feature type="transmembrane region" description="Helical" evidence="1">
    <location>
        <begin position="50"/>
        <end position="79"/>
    </location>
</feature>
<evidence type="ECO:0000313" key="3">
    <source>
        <dbReference type="EMBL" id="GMI19168.1"/>
    </source>
</evidence>
<protein>
    <recommendedName>
        <fullName evidence="5">Dolichol kinase</fullName>
    </recommendedName>
</protein>
<feature type="signal peptide" evidence="2">
    <location>
        <begin position="1"/>
        <end position="16"/>
    </location>
</feature>
<keyword evidence="2" id="KW-0732">Signal</keyword>
<comment type="caution">
    <text evidence="3">The sequence shown here is derived from an EMBL/GenBank/DDBJ whole genome shotgun (WGS) entry which is preliminary data.</text>
</comment>
<dbReference type="InterPro" id="IPR037997">
    <property type="entry name" value="Dgk1-like"/>
</dbReference>
<dbReference type="PANTHER" id="PTHR31303">
    <property type="entry name" value="CTP-DEPENDENT DIACYLGLYCEROL KINASE 1"/>
    <property type="match status" value="1"/>
</dbReference>
<evidence type="ECO:0000313" key="4">
    <source>
        <dbReference type="Proteomes" id="UP001165060"/>
    </source>
</evidence>
<proteinExistence type="predicted"/>
<feature type="transmembrane region" description="Helical" evidence="1">
    <location>
        <begin position="169"/>
        <end position="187"/>
    </location>
</feature>
<keyword evidence="1" id="KW-0812">Transmembrane</keyword>
<keyword evidence="1" id="KW-1133">Transmembrane helix</keyword>
<evidence type="ECO:0008006" key="5">
    <source>
        <dbReference type="Google" id="ProtNLM"/>
    </source>
</evidence>